<reference evidence="2 3" key="1">
    <citation type="submission" date="2020-08" db="EMBL/GenBank/DDBJ databases">
        <title>Description of novel Flavobacterium F-392 isolate.</title>
        <authorList>
            <person name="Saticioglu I.B."/>
            <person name="Duman M."/>
            <person name="Altun S."/>
        </authorList>
    </citation>
    <scope>NUCLEOTIDE SEQUENCE [LARGE SCALE GENOMIC DNA]</scope>
    <source>
        <strain evidence="2 3">F-392</strain>
    </source>
</reference>
<dbReference type="PROSITE" id="PS51257">
    <property type="entry name" value="PROKAR_LIPOPROTEIN"/>
    <property type="match status" value="1"/>
</dbReference>
<dbReference type="RefSeq" id="WP_187018640.1">
    <property type="nucleotide sequence ID" value="NZ_JACRUK010000022.1"/>
</dbReference>
<evidence type="ECO:0000313" key="3">
    <source>
        <dbReference type="Proteomes" id="UP000641454"/>
    </source>
</evidence>
<evidence type="ECO:0000313" key="2">
    <source>
        <dbReference type="EMBL" id="MBC5844805.1"/>
    </source>
</evidence>
<feature type="signal peptide" evidence="1">
    <location>
        <begin position="1"/>
        <end position="23"/>
    </location>
</feature>
<comment type="caution">
    <text evidence="2">The sequence shown here is derived from an EMBL/GenBank/DDBJ whole genome shotgun (WGS) entry which is preliminary data.</text>
</comment>
<dbReference type="EMBL" id="JACRUL010000022">
    <property type="protein sequence ID" value="MBC5844805.1"/>
    <property type="molecule type" value="Genomic_DNA"/>
</dbReference>
<proteinExistence type="predicted"/>
<dbReference type="AlphaFoldDB" id="A0A923N2D4"/>
<accession>A0A923N2D4</accession>
<sequence length="175" mass="18920">MKNTSKLLLATITFGLLSLTSCSSDDNTTTPITLGTNVKVANTFQGTMTNNVETAIETVFNAPKGSLEATAKLSESVEFPAYLLGLYDIDINQSTINFKLVAKAGDATYGNFFRVLEAGSTDRYYFTFDSAQNVKSFTSSDPAAKLRMDSSTVLVVEIGEGFNFNPDANFTITLK</sequence>
<evidence type="ECO:0000256" key="1">
    <source>
        <dbReference type="SAM" id="SignalP"/>
    </source>
</evidence>
<dbReference type="Proteomes" id="UP000641454">
    <property type="component" value="Unassembled WGS sequence"/>
</dbReference>
<gene>
    <name evidence="2" type="ORF">H8R25_10190</name>
</gene>
<keyword evidence="3" id="KW-1185">Reference proteome</keyword>
<protein>
    <recommendedName>
        <fullName evidence="4">Lipoprotein</fullName>
    </recommendedName>
</protein>
<organism evidence="2 3">
    <name type="scientific">Flavobacterium muglaense</name>
    <dbReference type="NCBI Taxonomy" id="2764716"/>
    <lineage>
        <taxon>Bacteria</taxon>
        <taxon>Pseudomonadati</taxon>
        <taxon>Bacteroidota</taxon>
        <taxon>Flavobacteriia</taxon>
        <taxon>Flavobacteriales</taxon>
        <taxon>Flavobacteriaceae</taxon>
        <taxon>Flavobacterium</taxon>
    </lineage>
</organism>
<keyword evidence="1" id="KW-0732">Signal</keyword>
<name>A0A923N2D4_9FLAO</name>
<feature type="chain" id="PRO_5036836033" description="Lipoprotein" evidence="1">
    <location>
        <begin position="24"/>
        <end position="175"/>
    </location>
</feature>
<evidence type="ECO:0008006" key="4">
    <source>
        <dbReference type="Google" id="ProtNLM"/>
    </source>
</evidence>